<dbReference type="WBParaSite" id="L893_g13203.t1">
    <property type="protein sequence ID" value="L893_g13203.t1"/>
    <property type="gene ID" value="L893_g13203"/>
</dbReference>
<feature type="compositionally biased region" description="Low complexity" evidence="1">
    <location>
        <begin position="46"/>
        <end position="63"/>
    </location>
</feature>
<feature type="region of interest" description="Disordered" evidence="1">
    <location>
        <begin position="46"/>
        <end position="71"/>
    </location>
</feature>
<accession>A0A1I7Y6M3</accession>
<keyword evidence="2" id="KW-1185">Reference proteome</keyword>
<sequence>MPTTTTRSTRSTMGSTPRRRRRAALAPALNLSRRFTSTLIASMPTTTTWSTRSTATATRSATSISGQIKVQ</sequence>
<name>A0A1I7Y6M3_9BILA</name>
<protein>
    <submittedName>
        <fullName evidence="3">Uncharacterized protein</fullName>
    </submittedName>
</protein>
<feature type="region of interest" description="Disordered" evidence="1">
    <location>
        <begin position="1"/>
        <end position="22"/>
    </location>
</feature>
<reference evidence="3" key="1">
    <citation type="submission" date="2016-11" db="UniProtKB">
        <authorList>
            <consortium name="WormBaseParasite"/>
        </authorList>
    </citation>
    <scope>IDENTIFICATION</scope>
</reference>
<dbReference type="Proteomes" id="UP000095287">
    <property type="component" value="Unplaced"/>
</dbReference>
<evidence type="ECO:0000313" key="2">
    <source>
        <dbReference type="Proteomes" id="UP000095287"/>
    </source>
</evidence>
<proteinExistence type="predicted"/>
<evidence type="ECO:0000256" key="1">
    <source>
        <dbReference type="SAM" id="MobiDB-lite"/>
    </source>
</evidence>
<dbReference type="AlphaFoldDB" id="A0A1I7Y6M3"/>
<organism evidence="2 3">
    <name type="scientific">Steinernema glaseri</name>
    <dbReference type="NCBI Taxonomy" id="37863"/>
    <lineage>
        <taxon>Eukaryota</taxon>
        <taxon>Metazoa</taxon>
        <taxon>Ecdysozoa</taxon>
        <taxon>Nematoda</taxon>
        <taxon>Chromadorea</taxon>
        <taxon>Rhabditida</taxon>
        <taxon>Tylenchina</taxon>
        <taxon>Panagrolaimomorpha</taxon>
        <taxon>Strongyloidoidea</taxon>
        <taxon>Steinernematidae</taxon>
        <taxon>Steinernema</taxon>
    </lineage>
</organism>
<evidence type="ECO:0000313" key="3">
    <source>
        <dbReference type="WBParaSite" id="L893_g13203.t1"/>
    </source>
</evidence>
<feature type="compositionally biased region" description="Low complexity" evidence="1">
    <location>
        <begin position="1"/>
        <end position="16"/>
    </location>
</feature>